<dbReference type="PROSITE" id="PS50192">
    <property type="entry name" value="T_SNARE"/>
    <property type="match status" value="1"/>
</dbReference>
<dbReference type="GO" id="GO:0004888">
    <property type="term" value="F:transmembrane signaling receptor activity"/>
    <property type="evidence" value="ECO:0007669"/>
    <property type="project" value="InterPro"/>
</dbReference>
<dbReference type="PROSITE" id="PS50885">
    <property type="entry name" value="HAMP"/>
    <property type="match status" value="1"/>
</dbReference>
<evidence type="ECO:0000256" key="7">
    <source>
        <dbReference type="ARBA" id="ARBA00023224"/>
    </source>
</evidence>
<dbReference type="InterPro" id="IPR000727">
    <property type="entry name" value="T_SNARE_dom"/>
</dbReference>
<keyword evidence="3" id="KW-0997">Cell inner membrane</keyword>
<evidence type="ECO:0000313" key="15">
    <source>
        <dbReference type="EMBL" id="SFR49462.1"/>
    </source>
</evidence>
<dbReference type="SMART" id="SM00304">
    <property type="entry name" value="HAMP"/>
    <property type="match status" value="2"/>
</dbReference>
<dbReference type="InterPro" id="IPR004090">
    <property type="entry name" value="Chemotax_Me-accpt_rcpt"/>
</dbReference>
<dbReference type="FunFam" id="1.10.287.950:FF:000001">
    <property type="entry name" value="Methyl-accepting chemotaxis sensory transducer"/>
    <property type="match status" value="1"/>
</dbReference>
<reference evidence="16" key="1">
    <citation type="submission" date="2016-10" db="EMBL/GenBank/DDBJ databases">
        <authorList>
            <person name="Varghese N."/>
            <person name="Submissions S."/>
        </authorList>
    </citation>
    <scope>NUCLEOTIDE SEQUENCE [LARGE SCALE GENOMIC DNA]</scope>
    <source>
        <strain evidence="16">CGMCC 1.6294</strain>
    </source>
</reference>
<keyword evidence="3" id="KW-1003">Cell membrane</keyword>
<sequence length="532" mass="57620">MTQFLLNASVKTKLLSAFTLILLLLITSSIISYSAVNELFEKNDQTRAVSRLNNLVDQARLNEKNFFLRNDPRYAENTLSTIEEAIELAEYERGVLQTPEEKEAMAIIAKDLTEYREAFERMVSQQADPVDSSAGESTTTTMEQDEARVIELARDARAQADAALALGRAQTEQTRDRTTLILLVTGIIAVIVGSASAMLITRSIVRPLDQLSEHATRVADGDLTQNLHATRKDDLGRLMEAMQAMTENLRHMVREVTDGIAQVASSAEELSAVTEQTSAGATQQRDQTDQVATAMNQMTATIQDVARNAEEAATAASETDTRAKEGYDTVSMAMNRIEALSRDINQSAESIGRLREESANIGTILDVIREIAEQTNLLALNAAIEAARAGEQGRGFAVVADEVRGLAQRTHQSTGEIESLVSALQNRANEAVENMHTNSQGAESAVNASRSVGEALASIVTSVSTIQSMNQQIATAVEEQTSVAEDISENVVSIREVTDQNATANQQIAVSSNDLASLGSDLKGISERFRLA</sequence>
<dbReference type="InterPro" id="IPR003660">
    <property type="entry name" value="HAMP_dom"/>
</dbReference>
<evidence type="ECO:0000256" key="2">
    <source>
        <dbReference type="ARBA" id="ARBA00022500"/>
    </source>
</evidence>
<dbReference type="GO" id="GO:0007165">
    <property type="term" value="P:signal transduction"/>
    <property type="evidence" value="ECO:0007669"/>
    <property type="project" value="UniProtKB-KW"/>
</dbReference>
<evidence type="ECO:0000256" key="9">
    <source>
        <dbReference type="PROSITE-ProRule" id="PRU00284"/>
    </source>
</evidence>
<feature type="region of interest" description="Disordered" evidence="10">
    <location>
        <begin position="124"/>
        <end position="143"/>
    </location>
</feature>
<evidence type="ECO:0000259" key="13">
    <source>
        <dbReference type="PROSITE" id="PS50192"/>
    </source>
</evidence>
<dbReference type="InterPro" id="IPR032255">
    <property type="entry name" value="HBM"/>
</dbReference>
<dbReference type="Pfam" id="PF00015">
    <property type="entry name" value="MCPsignal"/>
    <property type="match status" value="1"/>
</dbReference>
<evidence type="ECO:0000256" key="1">
    <source>
        <dbReference type="ARBA" id="ARBA00004429"/>
    </source>
</evidence>
<gene>
    <name evidence="15" type="ORF">SAMN04488073_2296</name>
</gene>
<dbReference type="InterPro" id="IPR004089">
    <property type="entry name" value="MCPsignal_dom"/>
</dbReference>
<comment type="subcellular location">
    <subcellularLocation>
        <location evidence="1">Cell inner membrane</location>
        <topology evidence="1">Multi-pass membrane protein</topology>
    </subcellularLocation>
</comment>
<dbReference type="PROSITE" id="PS50111">
    <property type="entry name" value="CHEMOTAXIS_TRANSDUC_2"/>
    <property type="match status" value="1"/>
</dbReference>
<dbReference type="CDD" id="cd11386">
    <property type="entry name" value="MCP_signal"/>
    <property type="match status" value="1"/>
</dbReference>
<keyword evidence="4 11" id="KW-0812">Transmembrane</keyword>
<dbReference type="PANTHER" id="PTHR32089">
    <property type="entry name" value="METHYL-ACCEPTING CHEMOTAXIS PROTEIN MCPB"/>
    <property type="match status" value="1"/>
</dbReference>
<evidence type="ECO:0000256" key="10">
    <source>
        <dbReference type="SAM" id="MobiDB-lite"/>
    </source>
</evidence>
<evidence type="ECO:0000313" key="16">
    <source>
        <dbReference type="Proteomes" id="UP000199290"/>
    </source>
</evidence>
<feature type="domain" description="Methyl-accepting transducer" evidence="12">
    <location>
        <begin position="259"/>
        <end position="495"/>
    </location>
</feature>
<evidence type="ECO:0000256" key="3">
    <source>
        <dbReference type="ARBA" id="ARBA00022519"/>
    </source>
</evidence>
<keyword evidence="5 11" id="KW-1133">Transmembrane helix</keyword>
<evidence type="ECO:0000256" key="6">
    <source>
        <dbReference type="ARBA" id="ARBA00023136"/>
    </source>
</evidence>
<dbReference type="STRING" id="375760.SAMN04488073_2296"/>
<accession>A0A1I6H4W7</accession>
<evidence type="ECO:0000256" key="5">
    <source>
        <dbReference type="ARBA" id="ARBA00022989"/>
    </source>
</evidence>
<evidence type="ECO:0000256" key="4">
    <source>
        <dbReference type="ARBA" id="ARBA00022692"/>
    </source>
</evidence>
<comment type="similarity">
    <text evidence="8">Belongs to the methyl-accepting chemotaxis (MCP) protein family.</text>
</comment>
<evidence type="ECO:0000259" key="12">
    <source>
        <dbReference type="PROSITE" id="PS50111"/>
    </source>
</evidence>
<dbReference type="RefSeq" id="WP_091989801.1">
    <property type="nucleotide sequence ID" value="NZ_FOYV01000001.1"/>
</dbReference>
<dbReference type="EMBL" id="FOYV01000001">
    <property type="protein sequence ID" value="SFR49462.1"/>
    <property type="molecule type" value="Genomic_DNA"/>
</dbReference>
<name>A0A1I6H4W7_9GAMM</name>
<keyword evidence="6 11" id="KW-0472">Membrane</keyword>
<protein>
    <submittedName>
        <fullName evidence="15">Methyl-accepting chemotaxis protein</fullName>
    </submittedName>
</protein>
<feature type="domain" description="T-SNARE coiled-coil homology" evidence="13">
    <location>
        <begin position="446"/>
        <end position="491"/>
    </location>
</feature>
<dbReference type="GO" id="GO:0005886">
    <property type="term" value="C:plasma membrane"/>
    <property type="evidence" value="ECO:0007669"/>
    <property type="project" value="UniProtKB-SubCell"/>
</dbReference>
<dbReference type="Gene3D" id="1.10.287.950">
    <property type="entry name" value="Methyl-accepting chemotaxis protein"/>
    <property type="match status" value="1"/>
</dbReference>
<feature type="domain" description="HAMP" evidence="14">
    <location>
        <begin position="202"/>
        <end position="254"/>
    </location>
</feature>
<dbReference type="GO" id="GO:0006935">
    <property type="term" value="P:chemotaxis"/>
    <property type="evidence" value="ECO:0007669"/>
    <property type="project" value="UniProtKB-KW"/>
</dbReference>
<dbReference type="PRINTS" id="PR00260">
    <property type="entry name" value="CHEMTRNSDUCR"/>
</dbReference>
<organism evidence="15 16">
    <name type="scientific">Marinobacter gudaonensis</name>
    <dbReference type="NCBI Taxonomy" id="375760"/>
    <lineage>
        <taxon>Bacteria</taxon>
        <taxon>Pseudomonadati</taxon>
        <taxon>Pseudomonadota</taxon>
        <taxon>Gammaproteobacteria</taxon>
        <taxon>Pseudomonadales</taxon>
        <taxon>Marinobacteraceae</taxon>
        <taxon>Marinobacter</taxon>
    </lineage>
</organism>
<evidence type="ECO:0000256" key="11">
    <source>
        <dbReference type="SAM" id="Phobius"/>
    </source>
</evidence>
<keyword evidence="7 9" id="KW-0807">Transducer</keyword>
<keyword evidence="2" id="KW-0145">Chemotaxis</keyword>
<dbReference type="Proteomes" id="UP000199290">
    <property type="component" value="Unassembled WGS sequence"/>
</dbReference>
<dbReference type="SMART" id="SM01358">
    <property type="entry name" value="HBM"/>
    <property type="match status" value="1"/>
</dbReference>
<feature type="transmembrane region" description="Helical" evidence="11">
    <location>
        <begin position="180"/>
        <end position="200"/>
    </location>
</feature>
<dbReference type="OrthoDB" id="8724845at2"/>
<dbReference type="CDD" id="cd06225">
    <property type="entry name" value="HAMP"/>
    <property type="match status" value="1"/>
</dbReference>
<evidence type="ECO:0000256" key="8">
    <source>
        <dbReference type="ARBA" id="ARBA00029447"/>
    </source>
</evidence>
<evidence type="ECO:0000259" key="14">
    <source>
        <dbReference type="PROSITE" id="PS50885"/>
    </source>
</evidence>
<dbReference type="PANTHER" id="PTHR32089:SF120">
    <property type="entry name" value="METHYL-ACCEPTING CHEMOTAXIS PROTEIN TLPQ"/>
    <property type="match status" value="1"/>
</dbReference>
<dbReference type="AlphaFoldDB" id="A0A1I6H4W7"/>
<keyword evidence="16" id="KW-1185">Reference proteome</keyword>
<dbReference type="SMART" id="SM00283">
    <property type="entry name" value="MA"/>
    <property type="match status" value="1"/>
</dbReference>
<dbReference type="SUPFAM" id="SSF58104">
    <property type="entry name" value="Methyl-accepting chemotaxis protein (MCP) signaling domain"/>
    <property type="match status" value="1"/>
</dbReference>
<dbReference type="Pfam" id="PF00672">
    <property type="entry name" value="HAMP"/>
    <property type="match status" value="1"/>
</dbReference>
<proteinExistence type="inferred from homology"/>